<dbReference type="InterPro" id="IPR013325">
    <property type="entry name" value="RNA_pol_sigma_r2"/>
</dbReference>
<dbReference type="Gene3D" id="1.10.10.10">
    <property type="entry name" value="Winged helix-like DNA-binding domain superfamily/Winged helix DNA-binding domain"/>
    <property type="match status" value="1"/>
</dbReference>
<proteinExistence type="inferred from homology"/>
<dbReference type="InterPro" id="IPR014284">
    <property type="entry name" value="RNA_pol_sigma-70_dom"/>
</dbReference>
<dbReference type="InterPro" id="IPR007627">
    <property type="entry name" value="RNA_pol_sigma70_r2"/>
</dbReference>
<dbReference type="Gene3D" id="1.10.1740.10">
    <property type="match status" value="1"/>
</dbReference>
<dbReference type="InterPro" id="IPR013249">
    <property type="entry name" value="RNA_pol_sigma70_r4_t2"/>
</dbReference>
<dbReference type="InterPro" id="IPR039425">
    <property type="entry name" value="RNA_pol_sigma-70-like"/>
</dbReference>
<protein>
    <submittedName>
        <fullName evidence="7">Sigma-70 family RNA polymerase sigma factor</fullName>
    </submittedName>
</protein>
<dbReference type="Proteomes" id="UP000481043">
    <property type="component" value="Unassembled WGS sequence"/>
</dbReference>
<dbReference type="AlphaFoldDB" id="A0A6M0QBU0"/>
<evidence type="ECO:0000313" key="8">
    <source>
        <dbReference type="Proteomes" id="UP000481043"/>
    </source>
</evidence>
<evidence type="ECO:0000256" key="1">
    <source>
        <dbReference type="ARBA" id="ARBA00010641"/>
    </source>
</evidence>
<dbReference type="SUPFAM" id="SSF88659">
    <property type="entry name" value="Sigma3 and sigma4 domains of RNA polymerase sigma factors"/>
    <property type="match status" value="1"/>
</dbReference>
<comment type="similarity">
    <text evidence="1">Belongs to the sigma-70 factor family. ECF subfamily.</text>
</comment>
<evidence type="ECO:0000256" key="2">
    <source>
        <dbReference type="ARBA" id="ARBA00023015"/>
    </source>
</evidence>
<evidence type="ECO:0000313" key="7">
    <source>
        <dbReference type="EMBL" id="NEY73851.1"/>
    </source>
</evidence>
<dbReference type="RefSeq" id="WP_163181719.1">
    <property type="nucleotide sequence ID" value="NZ_JAAIWM010000010.1"/>
</dbReference>
<evidence type="ECO:0000259" key="6">
    <source>
        <dbReference type="Pfam" id="PF08281"/>
    </source>
</evidence>
<organism evidence="7 8">
    <name type="scientific">Bacillus mesophilus</name>
    <dbReference type="NCBI Taxonomy" id="1808955"/>
    <lineage>
        <taxon>Bacteria</taxon>
        <taxon>Bacillati</taxon>
        <taxon>Bacillota</taxon>
        <taxon>Bacilli</taxon>
        <taxon>Bacillales</taxon>
        <taxon>Bacillaceae</taxon>
        <taxon>Bacillus</taxon>
    </lineage>
</organism>
<dbReference type="InterPro" id="IPR013324">
    <property type="entry name" value="RNA_pol_sigma_r3/r4-like"/>
</dbReference>
<sequence length="182" mass="21626">MDVVQMVKKAKKRDQEAVLQLVMNQKDEYYRLAYTYMGNQHDAMDVMEEMIVILYEKIHQLNKEESFYSWSKTILVNRCKDILKKQNKLILMSEWDHHQVNRKEREQINADPYELSEQQMDINLLLENINNQQAEAIKLKYFHDLDYKTISKITNVSIGTVKSRIFQGLKRMKSLYGGDGVE</sequence>
<gene>
    <name evidence="7" type="ORF">G4D63_19255</name>
</gene>
<dbReference type="Pfam" id="PF08281">
    <property type="entry name" value="Sigma70_r4_2"/>
    <property type="match status" value="1"/>
</dbReference>
<dbReference type="GO" id="GO:0003677">
    <property type="term" value="F:DNA binding"/>
    <property type="evidence" value="ECO:0007669"/>
    <property type="project" value="InterPro"/>
</dbReference>
<dbReference type="EMBL" id="JAAIWM010000010">
    <property type="protein sequence ID" value="NEY73851.1"/>
    <property type="molecule type" value="Genomic_DNA"/>
</dbReference>
<comment type="caution">
    <text evidence="7">The sequence shown here is derived from an EMBL/GenBank/DDBJ whole genome shotgun (WGS) entry which is preliminary data.</text>
</comment>
<dbReference type="NCBIfam" id="TIGR02937">
    <property type="entry name" value="sigma70-ECF"/>
    <property type="match status" value="1"/>
</dbReference>
<keyword evidence="2" id="KW-0805">Transcription regulation</keyword>
<dbReference type="GO" id="GO:0006352">
    <property type="term" value="P:DNA-templated transcription initiation"/>
    <property type="evidence" value="ECO:0007669"/>
    <property type="project" value="InterPro"/>
</dbReference>
<evidence type="ECO:0000259" key="5">
    <source>
        <dbReference type="Pfam" id="PF04542"/>
    </source>
</evidence>
<keyword evidence="8" id="KW-1185">Reference proteome</keyword>
<feature type="domain" description="RNA polymerase sigma-70 region 2" evidence="5">
    <location>
        <begin position="26"/>
        <end position="87"/>
    </location>
</feature>
<keyword evidence="4" id="KW-0804">Transcription</keyword>
<dbReference type="CDD" id="cd06171">
    <property type="entry name" value="Sigma70_r4"/>
    <property type="match status" value="1"/>
</dbReference>
<evidence type="ECO:0000256" key="3">
    <source>
        <dbReference type="ARBA" id="ARBA00023082"/>
    </source>
</evidence>
<accession>A0A6M0QBU0</accession>
<dbReference type="PANTHER" id="PTHR43133">
    <property type="entry name" value="RNA POLYMERASE ECF-TYPE SIGMA FACTO"/>
    <property type="match status" value="1"/>
</dbReference>
<dbReference type="GO" id="GO:0016987">
    <property type="term" value="F:sigma factor activity"/>
    <property type="evidence" value="ECO:0007669"/>
    <property type="project" value="UniProtKB-KW"/>
</dbReference>
<dbReference type="SUPFAM" id="SSF88946">
    <property type="entry name" value="Sigma2 domain of RNA polymerase sigma factors"/>
    <property type="match status" value="1"/>
</dbReference>
<reference evidence="7 8" key="1">
    <citation type="submission" date="2020-02" db="EMBL/GenBank/DDBJ databases">
        <title>Bacillus aquiflavi sp. nov., isolated from yellow water of strong flavor Chinese baijiu in Yibin region of China.</title>
        <authorList>
            <person name="Xie J."/>
        </authorList>
    </citation>
    <scope>NUCLEOTIDE SEQUENCE [LARGE SCALE GENOMIC DNA]</scope>
    <source>
        <strain evidence="7 8">SA4</strain>
    </source>
</reference>
<dbReference type="PANTHER" id="PTHR43133:SF51">
    <property type="entry name" value="RNA POLYMERASE SIGMA FACTOR"/>
    <property type="match status" value="1"/>
</dbReference>
<keyword evidence="3" id="KW-0731">Sigma factor</keyword>
<dbReference type="Pfam" id="PF04542">
    <property type="entry name" value="Sigma70_r2"/>
    <property type="match status" value="1"/>
</dbReference>
<feature type="domain" description="RNA polymerase sigma factor 70 region 4 type 2" evidence="6">
    <location>
        <begin position="122"/>
        <end position="172"/>
    </location>
</feature>
<dbReference type="InterPro" id="IPR036388">
    <property type="entry name" value="WH-like_DNA-bd_sf"/>
</dbReference>
<name>A0A6M0QBU0_9BACI</name>
<evidence type="ECO:0000256" key="4">
    <source>
        <dbReference type="ARBA" id="ARBA00023163"/>
    </source>
</evidence>